<dbReference type="PROSITE" id="PS50250">
    <property type="entry name" value="PCI"/>
    <property type="match status" value="1"/>
</dbReference>
<dbReference type="OMA" id="SACEYRH"/>
<dbReference type="InterPro" id="IPR000717">
    <property type="entry name" value="PCI_dom"/>
</dbReference>
<dbReference type="Pfam" id="PF22061">
    <property type="entry name" value="CSN7_HB_subdom"/>
    <property type="match status" value="1"/>
</dbReference>
<comment type="caution">
    <text evidence="4">The sequence shown here is derived from an EMBL/GenBank/DDBJ whole genome shotgun (WGS) entry which is preliminary data.</text>
</comment>
<dbReference type="RefSeq" id="XP_040727545.1">
    <property type="nucleotide sequence ID" value="XM_040867132.1"/>
</dbReference>
<dbReference type="Pfam" id="PF01399">
    <property type="entry name" value="PCI"/>
    <property type="match status" value="1"/>
</dbReference>
<evidence type="ECO:0000313" key="4">
    <source>
        <dbReference type="EMBL" id="ORY86363.1"/>
    </source>
</evidence>
<feature type="domain" description="PCI" evidence="3">
    <location>
        <begin position="1"/>
        <end position="149"/>
    </location>
</feature>
<reference evidence="4 5" key="1">
    <citation type="submission" date="2016-07" db="EMBL/GenBank/DDBJ databases">
        <title>Pervasive Adenine N6-methylation of Active Genes in Fungi.</title>
        <authorList>
            <consortium name="DOE Joint Genome Institute"/>
            <person name="Mondo S.J."/>
            <person name="Dannebaum R.O."/>
            <person name="Kuo R.C."/>
            <person name="Labutti K."/>
            <person name="Haridas S."/>
            <person name="Kuo A."/>
            <person name="Salamov A."/>
            <person name="Ahrendt S.R."/>
            <person name="Lipzen A."/>
            <person name="Sullivan W."/>
            <person name="Andreopoulos W.B."/>
            <person name="Clum A."/>
            <person name="Lindquist E."/>
            <person name="Daum C."/>
            <person name="Ramamoorthy G.K."/>
            <person name="Gryganskyi A."/>
            <person name="Culley D."/>
            <person name="Magnuson J.K."/>
            <person name="James T.Y."/>
            <person name="O'Malley M.A."/>
            <person name="Stajich J.E."/>
            <person name="Spatafora J.W."/>
            <person name="Visel A."/>
            <person name="Grigoriev I.V."/>
        </authorList>
    </citation>
    <scope>NUCLEOTIDE SEQUENCE [LARGE SCALE GENOMIC DNA]</scope>
    <source>
        <strain evidence="4 5">12-1054</strain>
    </source>
</reference>
<feature type="non-terminal residue" evidence="4">
    <location>
        <position position="1"/>
    </location>
</feature>
<proteinExistence type="inferred from homology"/>
<dbReference type="GO" id="GO:0008180">
    <property type="term" value="C:COP9 signalosome"/>
    <property type="evidence" value="ECO:0007669"/>
    <property type="project" value="UniProtKB-KW"/>
</dbReference>
<dbReference type="AlphaFoldDB" id="A0A1Y2FQU9"/>
<organism evidence="4 5">
    <name type="scientific">Protomyces lactucae-debilis</name>
    <dbReference type="NCBI Taxonomy" id="2754530"/>
    <lineage>
        <taxon>Eukaryota</taxon>
        <taxon>Fungi</taxon>
        <taxon>Dikarya</taxon>
        <taxon>Ascomycota</taxon>
        <taxon>Taphrinomycotina</taxon>
        <taxon>Taphrinomycetes</taxon>
        <taxon>Taphrinales</taxon>
        <taxon>Protomycetaceae</taxon>
        <taxon>Protomyces</taxon>
    </lineage>
</organism>
<evidence type="ECO:0000313" key="5">
    <source>
        <dbReference type="Proteomes" id="UP000193685"/>
    </source>
</evidence>
<dbReference type="PANTHER" id="PTHR15350">
    <property type="entry name" value="COP9 SIGNALOSOME COMPLEX SUBUNIT 7/DENDRITIC CELL PROTEIN GA17"/>
    <property type="match status" value="1"/>
</dbReference>
<protein>
    <recommendedName>
        <fullName evidence="3">PCI domain-containing protein</fullName>
    </recommendedName>
</protein>
<dbReference type="SMART" id="SM00088">
    <property type="entry name" value="PINT"/>
    <property type="match status" value="1"/>
</dbReference>
<keyword evidence="2" id="KW-0736">Signalosome</keyword>
<dbReference type="InterPro" id="IPR045237">
    <property type="entry name" value="COPS7/eIF3m"/>
</dbReference>
<evidence type="ECO:0000259" key="3">
    <source>
        <dbReference type="PROSITE" id="PS50250"/>
    </source>
</evidence>
<dbReference type="GeneID" id="63783731"/>
<evidence type="ECO:0000256" key="1">
    <source>
        <dbReference type="ARBA" id="ARBA00008482"/>
    </source>
</evidence>
<accession>A0A1Y2FQU9</accession>
<comment type="similarity">
    <text evidence="1">Belongs to the CSN7/EIF3M family. CSN7 subfamily.</text>
</comment>
<dbReference type="EMBL" id="MCFI01000003">
    <property type="protein sequence ID" value="ORY86363.1"/>
    <property type="molecule type" value="Genomic_DNA"/>
</dbReference>
<feature type="non-terminal residue" evidence="4">
    <location>
        <position position="181"/>
    </location>
</feature>
<dbReference type="Proteomes" id="UP000193685">
    <property type="component" value="Unassembled WGS sequence"/>
</dbReference>
<sequence>EAYSLLAKQAKGKALVHLIQQAIDDPTLFSFNYLLTAPHIDALRQDGDESDLQQLRLLELFSYGTYSDYTQHTPSLPSISPKATRKLKILSLLTLCHAPSISYADMMQALDLTTPAQAEELVIEALYASLLSGKLNSAQQILTVESCVGRDCRPDTLPEIEDKLSRWLETCEDMMTALQAQ</sequence>
<dbReference type="STRING" id="56484.A0A1Y2FQU9"/>
<name>A0A1Y2FQU9_PROLT</name>
<dbReference type="OrthoDB" id="10265275at2759"/>
<dbReference type="PANTHER" id="PTHR15350:SF5">
    <property type="entry name" value="COP9 SIGNALOSOME COMPLEX SUBUNIT 7"/>
    <property type="match status" value="1"/>
</dbReference>
<keyword evidence="5" id="KW-1185">Reference proteome</keyword>
<evidence type="ECO:0000256" key="2">
    <source>
        <dbReference type="ARBA" id="ARBA00022790"/>
    </source>
</evidence>
<gene>
    <name evidence="4" type="ORF">BCR37DRAFT_334166</name>
</gene>